<gene>
    <name evidence="2" type="ORF">P167DRAFT_535659</name>
</gene>
<dbReference type="AlphaFoldDB" id="A0A3N4KWB9"/>
<name>A0A3N4KWB9_9PEZI</name>
<evidence type="ECO:0000256" key="1">
    <source>
        <dbReference type="SAM" id="SignalP"/>
    </source>
</evidence>
<reference evidence="2 3" key="1">
    <citation type="journal article" date="2018" name="Nat. Ecol. Evol.">
        <title>Pezizomycetes genomes reveal the molecular basis of ectomycorrhizal truffle lifestyle.</title>
        <authorList>
            <person name="Murat C."/>
            <person name="Payen T."/>
            <person name="Noel B."/>
            <person name="Kuo A."/>
            <person name="Morin E."/>
            <person name="Chen J."/>
            <person name="Kohler A."/>
            <person name="Krizsan K."/>
            <person name="Balestrini R."/>
            <person name="Da Silva C."/>
            <person name="Montanini B."/>
            <person name="Hainaut M."/>
            <person name="Levati E."/>
            <person name="Barry K.W."/>
            <person name="Belfiori B."/>
            <person name="Cichocki N."/>
            <person name="Clum A."/>
            <person name="Dockter R.B."/>
            <person name="Fauchery L."/>
            <person name="Guy J."/>
            <person name="Iotti M."/>
            <person name="Le Tacon F."/>
            <person name="Lindquist E.A."/>
            <person name="Lipzen A."/>
            <person name="Malagnac F."/>
            <person name="Mello A."/>
            <person name="Molinier V."/>
            <person name="Miyauchi S."/>
            <person name="Poulain J."/>
            <person name="Riccioni C."/>
            <person name="Rubini A."/>
            <person name="Sitrit Y."/>
            <person name="Splivallo R."/>
            <person name="Traeger S."/>
            <person name="Wang M."/>
            <person name="Zifcakova L."/>
            <person name="Wipf D."/>
            <person name="Zambonelli A."/>
            <person name="Paolocci F."/>
            <person name="Nowrousian M."/>
            <person name="Ottonello S."/>
            <person name="Baldrian P."/>
            <person name="Spatafora J.W."/>
            <person name="Henrissat B."/>
            <person name="Nagy L.G."/>
            <person name="Aury J.M."/>
            <person name="Wincker P."/>
            <person name="Grigoriev I.V."/>
            <person name="Bonfante P."/>
            <person name="Martin F.M."/>
        </authorList>
    </citation>
    <scope>NUCLEOTIDE SEQUENCE [LARGE SCALE GENOMIC DNA]</scope>
    <source>
        <strain evidence="2 3">CCBAS932</strain>
    </source>
</reference>
<keyword evidence="1" id="KW-0732">Signal</keyword>
<proteinExistence type="predicted"/>
<evidence type="ECO:0000313" key="2">
    <source>
        <dbReference type="EMBL" id="RPB12651.1"/>
    </source>
</evidence>
<evidence type="ECO:0000313" key="3">
    <source>
        <dbReference type="Proteomes" id="UP000277580"/>
    </source>
</evidence>
<sequence>MKFTNSLVASALFLASQAAAQCRVFNFIVSGSSNPDLNGLVLQNYNGDAVVNAAAPTVEAWWDDVAPVELKVNGIDGDGADSVFLIPIGTTGVEQLAFADFAVSEARFSDWAITDGLLTYGDVADRFYAFPYSAVEGAYTFRWVPEGVITTTDSFPVDLQLVCP</sequence>
<protein>
    <submittedName>
        <fullName evidence="2">Uncharacterized protein</fullName>
    </submittedName>
</protein>
<feature type="signal peptide" evidence="1">
    <location>
        <begin position="1"/>
        <end position="22"/>
    </location>
</feature>
<feature type="chain" id="PRO_5018094926" evidence="1">
    <location>
        <begin position="23"/>
        <end position="164"/>
    </location>
</feature>
<keyword evidence="3" id="KW-1185">Reference proteome</keyword>
<accession>A0A3N4KWB9</accession>
<dbReference type="InParanoid" id="A0A3N4KWB9"/>
<dbReference type="Proteomes" id="UP000277580">
    <property type="component" value="Unassembled WGS sequence"/>
</dbReference>
<dbReference type="EMBL" id="ML119127">
    <property type="protein sequence ID" value="RPB12651.1"/>
    <property type="molecule type" value="Genomic_DNA"/>
</dbReference>
<dbReference type="OrthoDB" id="5321438at2759"/>
<organism evidence="2 3">
    <name type="scientific">Morchella conica CCBAS932</name>
    <dbReference type="NCBI Taxonomy" id="1392247"/>
    <lineage>
        <taxon>Eukaryota</taxon>
        <taxon>Fungi</taxon>
        <taxon>Dikarya</taxon>
        <taxon>Ascomycota</taxon>
        <taxon>Pezizomycotina</taxon>
        <taxon>Pezizomycetes</taxon>
        <taxon>Pezizales</taxon>
        <taxon>Morchellaceae</taxon>
        <taxon>Morchella</taxon>
    </lineage>
</organism>